<dbReference type="PATRIC" id="fig|242163.4.peg.4453"/>
<evidence type="ECO:0000313" key="6">
    <source>
        <dbReference type="Proteomes" id="UP000036959"/>
    </source>
</evidence>
<evidence type="ECO:0000256" key="1">
    <source>
        <dbReference type="ARBA" id="ARBA00022801"/>
    </source>
</evidence>
<reference evidence="6" key="1">
    <citation type="submission" date="2015-06" db="EMBL/GenBank/DDBJ databases">
        <title>Comparative genomics of Burkholderia leaf nodule symbionts.</title>
        <authorList>
            <person name="Carlier A."/>
            <person name="Eberl L."/>
            <person name="Pinto-Carbo M."/>
        </authorList>
    </citation>
    <scope>NUCLEOTIDE SEQUENCE [LARGE SCALE GENOMIC DNA]</scope>
    <source>
        <strain evidence="6">UZHbot4</strain>
    </source>
</reference>
<dbReference type="GO" id="GO:0004341">
    <property type="term" value="F:gluconolactonase activity"/>
    <property type="evidence" value="ECO:0007669"/>
    <property type="project" value="UniProtKB-EC"/>
</dbReference>
<protein>
    <submittedName>
        <fullName evidence="5">Gluconolactonase</fullName>
        <ecNumber evidence="5">3.1.1.17</ecNumber>
    </submittedName>
</protein>
<organism evidence="5 6">
    <name type="scientific">Candidatus Burkholderia verschuerenii</name>
    <dbReference type="NCBI Taxonomy" id="242163"/>
    <lineage>
        <taxon>Bacteria</taxon>
        <taxon>Pseudomonadati</taxon>
        <taxon>Pseudomonadota</taxon>
        <taxon>Betaproteobacteria</taxon>
        <taxon>Burkholderiales</taxon>
        <taxon>Burkholderiaceae</taxon>
        <taxon>Burkholderia</taxon>
    </lineage>
</organism>
<dbReference type="Gene3D" id="2.120.10.30">
    <property type="entry name" value="TolB, C-terminal domain"/>
    <property type="match status" value="1"/>
</dbReference>
<dbReference type="RefSeq" id="WP_050452963.1">
    <property type="nucleotide sequence ID" value="NZ_LFJJ01000032.1"/>
</dbReference>
<sequence length="303" mass="33230">MKPSDFEVHDARFRLLLLQPNAFLTKLTDQCLWAEGPVYFPASDLLIWSDIPNNRMLRWAPGMGVGVYRAPSNYSNGNTRDAEGRLVSCEHGACRVTRTEHDGSITVIASHFEGKRLNSPNDVIVDSHSAIWFTDPDYGIISDYEGYRSDSEIGRCNVYRVAAGSTQVQIVCDDFVKPNGLAFSPDESKLYIADSGASHSESDPRHIRVFDVASDGALRNGRVFIAMQTGVPDGMRLDEHGNVWTSADDGVHCSAPDGTLLGKILIPEVVANLTFGGINRNHMFIAATSSIYFLYVGVRGAGR</sequence>
<comment type="caution">
    <text evidence="5">The sequence shown here is derived from an EMBL/GenBank/DDBJ whole genome shotgun (WGS) entry which is preliminary data.</text>
</comment>
<keyword evidence="3" id="KW-0862">Zinc</keyword>
<dbReference type="SUPFAM" id="SSF63829">
    <property type="entry name" value="Calcium-dependent phosphotriesterase"/>
    <property type="match status" value="1"/>
</dbReference>
<comment type="cofactor">
    <cofactor evidence="3">
        <name>Zn(2+)</name>
        <dbReference type="ChEBI" id="CHEBI:29105"/>
    </cofactor>
    <text evidence="3">Binds 1 divalent metal cation per subunit.</text>
</comment>
<feature type="binding site" evidence="3">
    <location>
        <position position="233"/>
    </location>
    <ligand>
        <name>a divalent metal cation</name>
        <dbReference type="ChEBI" id="CHEBI:60240"/>
    </ligand>
</feature>
<dbReference type="InterPro" id="IPR013658">
    <property type="entry name" value="SGL"/>
</dbReference>
<dbReference type="PANTHER" id="PTHR47572">
    <property type="entry name" value="LIPOPROTEIN-RELATED"/>
    <property type="match status" value="1"/>
</dbReference>
<evidence type="ECO:0000256" key="2">
    <source>
        <dbReference type="PIRSR" id="PIRSR605511-1"/>
    </source>
</evidence>
<evidence type="ECO:0000313" key="5">
    <source>
        <dbReference type="EMBL" id="KND61106.1"/>
    </source>
</evidence>
<dbReference type="InterPro" id="IPR011042">
    <property type="entry name" value="6-blade_b-propeller_TolB-like"/>
</dbReference>
<evidence type="ECO:0000259" key="4">
    <source>
        <dbReference type="Pfam" id="PF08450"/>
    </source>
</evidence>
<feature type="active site" description="Proton donor/acceptor" evidence="2">
    <location>
        <position position="233"/>
    </location>
</feature>
<keyword evidence="3" id="KW-0479">Metal-binding</keyword>
<dbReference type="PANTHER" id="PTHR47572:SF4">
    <property type="entry name" value="LACTONASE DRP35"/>
    <property type="match status" value="1"/>
</dbReference>
<gene>
    <name evidence="5" type="ORF">BVER_02916</name>
</gene>
<dbReference type="PRINTS" id="PR01790">
    <property type="entry name" value="SMP30FAMILY"/>
</dbReference>
<dbReference type="InterPro" id="IPR005511">
    <property type="entry name" value="SMP-30"/>
</dbReference>
<dbReference type="OrthoDB" id="241638at2"/>
<feature type="binding site" evidence="3">
    <location>
        <position position="121"/>
    </location>
    <ligand>
        <name>substrate</name>
    </ligand>
</feature>
<accession>A0A0L0MFN2</accession>
<dbReference type="EMBL" id="LFJJ01000032">
    <property type="protein sequence ID" value="KND61106.1"/>
    <property type="molecule type" value="Genomic_DNA"/>
</dbReference>
<feature type="domain" description="SMP-30/Gluconolactonase/LRE-like region" evidence="4">
    <location>
        <begin position="33"/>
        <end position="287"/>
    </location>
</feature>
<proteinExistence type="predicted"/>
<dbReference type="Pfam" id="PF08450">
    <property type="entry name" value="SGL"/>
    <property type="match status" value="1"/>
</dbReference>
<dbReference type="EC" id="3.1.1.17" evidence="5"/>
<dbReference type="GO" id="GO:0046872">
    <property type="term" value="F:metal ion binding"/>
    <property type="evidence" value="ECO:0007669"/>
    <property type="project" value="UniProtKB-KW"/>
</dbReference>
<keyword evidence="6" id="KW-1185">Reference proteome</keyword>
<name>A0A0L0MFN2_9BURK</name>
<feature type="binding site" evidence="3">
    <location>
        <position position="179"/>
    </location>
    <ligand>
        <name>a divalent metal cation</name>
        <dbReference type="ChEBI" id="CHEBI:60240"/>
    </ligand>
</feature>
<dbReference type="AlphaFoldDB" id="A0A0L0MFN2"/>
<dbReference type="InterPro" id="IPR051262">
    <property type="entry name" value="SMP-30/CGR1_Lactonase"/>
</dbReference>
<feature type="binding site" evidence="3">
    <location>
        <position position="35"/>
    </location>
    <ligand>
        <name>a divalent metal cation</name>
        <dbReference type="ChEBI" id="CHEBI:60240"/>
    </ligand>
</feature>
<dbReference type="Proteomes" id="UP000036959">
    <property type="component" value="Unassembled WGS sequence"/>
</dbReference>
<keyword evidence="1 5" id="KW-0378">Hydrolase</keyword>
<evidence type="ECO:0000256" key="3">
    <source>
        <dbReference type="PIRSR" id="PIRSR605511-2"/>
    </source>
</evidence>